<keyword evidence="2" id="KW-1185">Reference proteome</keyword>
<dbReference type="STRING" id="1480615.AWJ14_19480"/>
<comment type="caution">
    <text evidence="1">The sequence shown here is derived from an EMBL/GenBank/DDBJ whole genome shotgun (WGS) entry which is preliminary data.</text>
</comment>
<dbReference type="AlphaFoldDB" id="A0A1C1YRX7"/>
<proteinExistence type="predicted"/>
<dbReference type="Gene3D" id="1.10.10.10">
    <property type="entry name" value="Winged helix-like DNA-binding domain superfamily/Winged helix DNA-binding domain"/>
    <property type="match status" value="1"/>
</dbReference>
<gene>
    <name evidence="1" type="ORF">AWJ14_19480</name>
</gene>
<protein>
    <recommendedName>
        <fullName evidence="3">Terminase small subunit</fullName>
    </recommendedName>
</protein>
<dbReference type="InterPro" id="IPR009061">
    <property type="entry name" value="DNA-bd_dom_put_sf"/>
</dbReference>
<organism evidence="1 2">
    <name type="scientific">Hoeflea olei</name>
    <dbReference type="NCBI Taxonomy" id="1480615"/>
    <lineage>
        <taxon>Bacteria</taxon>
        <taxon>Pseudomonadati</taxon>
        <taxon>Pseudomonadota</taxon>
        <taxon>Alphaproteobacteria</taxon>
        <taxon>Hyphomicrobiales</taxon>
        <taxon>Rhizobiaceae</taxon>
        <taxon>Hoeflea</taxon>
    </lineage>
</organism>
<evidence type="ECO:0008006" key="3">
    <source>
        <dbReference type="Google" id="ProtNLM"/>
    </source>
</evidence>
<dbReference type="Proteomes" id="UP000094795">
    <property type="component" value="Unassembled WGS sequence"/>
</dbReference>
<accession>A0A1C1YRX7</accession>
<reference evidence="1 2" key="1">
    <citation type="submission" date="2015-12" db="EMBL/GenBank/DDBJ databases">
        <authorList>
            <person name="Shamseldin A."/>
            <person name="Moawad H."/>
            <person name="Abd El-Rahim W.M."/>
            <person name="Sadowsky M.J."/>
        </authorList>
    </citation>
    <scope>NUCLEOTIDE SEQUENCE [LARGE SCALE GENOMIC DNA]</scope>
    <source>
        <strain evidence="1 2">JC234</strain>
    </source>
</reference>
<evidence type="ECO:0000313" key="2">
    <source>
        <dbReference type="Proteomes" id="UP000094795"/>
    </source>
</evidence>
<name>A0A1C1YRX7_9HYPH</name>
<sequence>MSLKQLAAFLNRDRNTVMKYLDQGMPSVEQADRDRGIAWVIDSAEAVRWLEERAARNVAEKLGGDTKSVTKDEAERRDWVARMVIREKDAAESIGMVAKIHDMLDLMRQDYVELTLRLGAIPDTIAGKVDSKISARVRAIADEQIQSALKALVAVDEAQKRHKG</sequence>
<evidence type="ECO:0000313" key="1">
    <source>
        <dbReference type="EMBL" id="OCW56278.1"/>
    </source>
</evidence>
<dbReference type="EMBL" id="LQZT01000042">
    <property type="protein sequence ID" value="OCW56278.1"/>
    <property type="molecule type" value="Genomic_DNA"/>
</dbReference>
<dbReference type="SUPFAM" id="SSF46955">
    <property type="entry name" value="Putative DNA-binding domain"/>
    <property type="match status" value="1"/>
</dbReference>
<dbReference type="InterPro" id="IPR036388">
    <property type="entry name" value="WH-like_DNA-bd_sf"/>
</dbReference>